<dbReference type="PANTHER" id="PTHR38926:SF5">
    <property type="entry name" value="F-BOX AND LEUCINE-RICH REPEAT PROTEIN 6"/>
    <property type="match status" value="1"/>
</dbReference>
<dbReference type="PANTHER" id="PTHR38926">
    <property type="entry name" value="F-BOX DOMAIN CONTAINING PROTEIN, EXPRESSED"/>
    <property type="match status" value="1"/>
</dbReference>
<sequence>MMPPSGSSELQCILRILNADILSDIIELLYEVQLLVPFSETCKMIRQACKPCLFRKARISTSRDLFTGVLFSFTTNIWLYVRHLTVRGYWLRIWYEGPLDLGDLPLADFLARMPHLQTIVVDEANSMGGPGIPWDGLAALLSPPQLREFDLRITPNRGTPKPPDITFTIAPLTKLSFSIWDYRDHPRARIGETSLMKYAINAAAPSLEHLSIPLDVSPLAEMAVSCWPRLQVLELKGDRGTEPFLAIIDVLSRMPHLRHLTILRAQRDDSPAHVLWSNACTKRFPCPQLETMCLSHLDPADELFSHLPPTLRQLSLRCWPRHYLHQHRHDRRAMTRLEWQSQIRTASEVYFALRRCSNVALESLEIEYEEDDHESVLLRNISEMFPHLRVLTIYRYRRPDSPSVKADDIAQALSQLRTLRILRLHADLAEAPHPLADFMLGSPPLIFPEHEEALRDFVHVLAKGLSSEIRFISVLLRERWTNLWLPFRITRNLEGSISEISRDTDLVSVGGYSLYDDPSPKTVEQMPLPDELDLFEF</sequence>
<comment type="caution">
    <text evidence="1">The sequence shown here is derived from an EMBL/GenBank/DDBJ whole genome shotgun (WGS) entry which is preliminary data.</text>
</comment>
<dbReference type="Proteomes" id="UP001215151">
    <property type="component" value="Unassembled WGS sequence"/>
</dbReference>
<reference evidence="1" key="1">
    <citation type="submission" date="2022-11" db="EMBL/GenBank/DDBJ databases">
        <title>Genome Sequence of Cubamyces cubensis.</title>
        <authorList>
            <person name="Buettner E."/>
        </authorList>
    </citation>
    <scope>NUCLEOTIDE SEQUENCE</scope>
    <source>
        <strain evidence="1">MPL-01</strain>
    </source>
</reference>
<name>A0AAD7XFT7_9APHY</name>
<dbReference type="Gene3D" id="3.80.10.10">
    <property type="entry name" value="Ribonuclease Inhibitor"/>
    <property type="match status" value="1"/>
</dbReference>
<evidence type="ECO:0008006" key="3">
    <source>
        <dbReference type="Google" id="ProtNLM"/>
    </source>
</evidence>
<protein>
    <recommendedName>
        <fullName evidence="3">F-box domain-containing protein</fullName>
    </recommendedName>
</protein>
<evidence type="ECO:0000313" key="2">
    <source>
        <dbReference type="Proteomes" id="UP001215151"/>
    </source>
</evidence>
<dbReference type="SUPFAM" id="SSF52047">
    <property type="entry name" value="RNI-like"/>
    <property type="match status" value="1"/>
</dbReference>
<dbReference type="EMBL" id="JAPEVG010000015">
    <property type="protein sequence ID" value="KAJ8496393.1"/>
    <property type="molecule type" value="Genomic_DNA"/>
</dbReference>
<accession>A0AAD7XFT7</accession>
<keyword evidence="2" id="KW-1185">Reference proteome</keyword>
<evidence type="ECO:0000313" key="1">
    <source>
        <dbReference type="EMBL" id="KAJ8496393.1"/>
    </source>
</evidence>
<dbReference type="AlphaFoldDB" id="A0AAD7XFT7"/>
<proteinExistence type="predicted"/>
<organism evidence="1 2">
    <name type="scientific">Trametes cubensis</name>
    <dbReference type="NCBI Taxonomy" id="1111947"/>
    <lineage>
        <taxon>Eukaryota</taxon>
        <taxon>Fungi</taxon>
        <taxon>Dikarya</taxon>
        <taxon>Basidiomycota</taxon>
        <taxon>Agaricomycotina</taxon>
        <taxon>Agaricomycetes</taxon>
        <taxon>Polyporales</taxon>
        <taxon>Polyporaceae</taxon>
        <taxon>Trametes</taxon>
    </lineage>
</organism>
<dbReference type="InterPro" id="IPR032675">
    <property type="entry name" value="LRR_dom_sf"/>
</dbReference>
<gene>
    <name evidence="1" type="ORF">ONZ51_g1164</name>
</gene>